<name>A0AAD6M626_9ROSI</name>
<feature type="region of interest" description="Disordered" evidence="1">
    <location>
        <begin position="46"/>
        <end position="81"/>
    </location>
</feature>
<gene>
    <name evidence="2" type="ORF">NC653_027592</name>
</gene>
<proteinExistence type="predicted"/>
<keyword evidence="3" id="KW-1185">Reference proteome</keyword>
<evidence type="ECO:0000313" key="3">
    <source>
        <dbReference type="Proteomes" id="UP001164929"/>
    </source>
</evidence>
<evidence type="ECO:0000313" key="2">
    <source>
        <dbReference type="EMBL" id="KAJ6979486.1"/>
    </source>
</evidence>
<sequence>MPSSSGVTKGTHIVNDKVNQACRLHYGSSKQYEDCMKAEVENITVDNVSDDDSPKATSPSLQFPFFSTNTDNQLASKAKDS</sequence>
<dbReference type="Proteomes" id="UP001164929">
    <property type="component" value="Chromosome 11"/>
</dbReference>
<accession>A0AAD6M626</accession>
<dbReference type="AlphaFoldDB" id="A0AAD6M626"/>
<organism evidence="2 3">
    <name type="scientific">Populus alba x Populus x berolinensis</name>
    <dbReference type="NCBI Taxonomy" id="444605"/>
    <lineage>
        <taxon>Eukaryota</taxon>
        <taxon>Viridiplantae</taxon>
        <taxon>Streptophyta</taxon>
        <taxon>Embryophyta</taxon>
        <taxon>Tracheophyta</taxon>
        <taxon>Spermatophyta</taxon>
        <taxon>Magnoliopsida</taxon>
        <taxon>eudicotyledons</taxon>
        <taxon>Gunneridae</taxon>
        <taxon>Pentapetalae</taxon>
        <taxon>rosids</taxon>
        <taxon>fabids</taxon>
        <taxon>Malpighiales</taxon>
        <taxon>Salicaceae</taxon>
        <taxon>Saliceae</taxon>
        <taxon>Populus</taxon>
    </lineage>
</organism>
<protein>
    <submittedName>
        <fullName evidence="2">Uncharacterized protein</fullName>
    </submittedName>
</protein>
<evidence type="ECO:0000256" key="1">
    <source>
        <dbReference type="SAM" id="MobiDB-lite"/>
    </source>
</evidence>
<dbReference type="EMBL" id="JAQIZT010000011">
    <property type="protein sequence ID" value="KAJ6979486.1"/>
    <property type="molecule type" value="Genomic_DNA"/>
</dbReference>
<feature type="compositionally biased region" description="Polar residues" evidence="1">
    <location>
        <begin position="55"/>
        <end position="75"/>
    </location>
</feature>
<reference evidence="2" key="1">
    <citation type="journal article" date="2023" name="Mol. Ecol. Resour.">
        <title>Chromosome-level genome assembly of a triploid poplar Populus alba 'Berolinensis'.</title>
        <authorList>
            <person name="Chen S."/>
            <person name="Yu Y."/>
            <person name="Wang X."/>
            <person name="Wang S."/>
            <person name="Zhang T."/>
            <person name="Zhou Y."/>
            <person name="He R."/>
            <person name="Meng N."/>
            <person name="Wang Y."/>
            <person name="Liu W."/>
            <person name="Liu Z."/>
            <person name="Liu J."/>
            <person name="Guo Q."/>
            <person name="Huang H."/>
            <person name="Sederoff R.R."/>
            <person name="Wang G."/>
            <person name="Qu G."/>
            <person name="Chen S."/>
        </authorList>
    </citation>
    <scope>NUCLEOTIDE SEQUENCE</scope>
    <source>
        <strain evidence="2">SC-2020</strain>
    </source>
</reference>
<comment type="caution">
    <text evidence="2">The sequence shown here is derived from an EMBL/GenBank/DDBJ whole genome shotgun (WGS) entry which is preliminary data.</text>
</comment>